<dbReference type="SUPFAM" id="SSF51735">
    <property type="entry name" value="NAD(P)-binding Rossmann-fold domains"/>
    <property type="match status" value="1"/>
</dbReference>
<dbReference type="PROSITE" id="PS00061">
    <property type="entry name" value="ADH_SHORT"/>
    <property type="match status" value="1"/>
</dbReference>
<dbReference type="OrthoDB" id="417891at2759"/>
<dbReference type="RefSeq" id="XP_056071360.1">
    <property type="nucleotide sequence ID" value="XM_056214093.1"/>
</dbReference>
<dbReference type="InterPro" id="IPR002347">
    <property type="entry name" value="SDR_fam"/>
</dbReference>
<dbReference type="PANTHER" id="PTHR24321:SF8">
    <property type="entry name" value="ESTRADIOL 17-BETA-DEHYDROGENASE 8-RELATED"/>
    <property type="match status" value="1"/>
</dbReference>
<keyword evidence="2" id="KW-0521">NADP</keyword>
<dbReference type="EMBL" id="JAPEUX010000004">
    <property type="protein sequence ID" value="KAJ4353586.1"/>
    <property type="molecule type" value="Genomic_DNA"/>
</dbReference>
<keyword evidence="5" id="KW-1185">Reference proteome</keyword>
<evidence type="ECO:0000256" key="2">
    <source>
        <dbReference type="ARBA" id="ARBA00022857"/>
    </source>
</evidence>
<dbReference type="Gene3D" id="3.40.50.720">
    <property type="entry name" value="NAD(P)-binding Rossmann-like Domain"/>
    <property type="match status" value="1"/>
</dbReference>
<dbReference type="GeneID" id="80908846"/>
<name>A0A9W9CAC9_9PLEO</name>
<gene>
    <name evidence="4" type="ORF">N0V89_005316</name>
</gene>
<dbReference type="PANTHER" id="PTHR24321">
    <property type="entry name" value="DEHYDROGENASES, SHORT CHAIN"/>
    <property type="match status" value="1"/>
</dbReference>
<dbReference type="Pfam" id="PF13561">
    <property type="entry name" value="adh_short_C2"/>
    <property type="match status" value="1"/>
</dbReference>
<evidence type="ECO:0000313" key="4">
    <source>
        <dbReference type="EMBL" id="KAJ4353586.1"/>
    </source>
</evidence>
<dbReference type="FunFam" id="3.40.50.720:FF:000084">
    <property type="entry name" value="Short-chain dehydrogenase reductase"/>
    <property type="match status" value="1"/>
</dbReference>
<comment type="similarity">
    <text evidence="1">Belongs to the short-chain dehydrogenases/reductases (SDR) family.</text>
</comment>
<dbReference type="NCBIfam" id="NF005559">
    <property type="entry name" value="PRK07231.1"/>
    <property type="match status" value="1"/>
</dbReference>
<protein>
    <recommendedName>
        <fullName evidence="6">NAD(P)-binding protein</fullName>
    </recommendedName>
</protein>
<comment type="caution">
    <text evidence="4">The sequence shown here is derived from an EMBL/GenBank/DDBJ whole genome shotgun (WGS) entry which is preliminary data.</text>
</comment>
<dbReference type="PRINTS" id="PR00081">
    <property type="entry name" value="GDHRDH"/>
</dbReference>
<dbReference type="Proteomes" id="UP001140513">
    <property type="component" value="Unassembled WGS sequence"/>
</dbReference>
<dbReference type="InterPro" id="IPR020904">
    <property type="entry name" value="Sc_DH/Rdtase_CS"/>
</dbReference>
<dbReference type="AlphaFoldDB" id="A0A9W9CAC9"/>
<proteinExistence type="inferred from homology"/>
<reference evidence="4" key="1">
    <citation type="submission" date="2022-10" db="EMBL/GenBank/DDBJ databases">
        <title>Tapping the CABI collections for fungal endophytes: first genome assemblies for Collariella, Neodidymelliopsis, Ascochyta clinopodiicola, Didymella pomorum, Didymosphaeria variabile, Neocosmospora piperis and Neocucurbitaria cava.</title>
        <authorList>
            <person name="Hill R."/>
        </authorList>
    </citation>
    <scope>NUCLEOTIDE SEQUENCE</scope>
    <source>
        <strain evidence="4">IMI 356815</strain>
    </source>
</reference>
<sequence length="303" mass="32418">MVNRLLNKIAIVTGSASGIGRAIALLFAAEGATVIVTDLQESSLLSAAEGTDGHLTTVQEIEKGGGRAVFVKANIAVAADVEALVQEAVTLFGRLDIFVNNAGTGEDRKKIWEYREEQWDKILNINLKGVFLGTKYASRQMVEQTAGPSGDKGWIVNIASIWGLSGQTNYTGYTAAKHGVIGLTKTAALDCAPHRIHVNALCPGFTNSAMTHHVFSDDTLKAHLLQRHPFRGLGEGKDIARAALFLASEDASWVTGVGIPVDGGYSINGKDDRTKLRAAKDYDQEGSRVLIQEAGHHLVPNAF</sequence>
<organism evidence="4 5">
    <name type="scientific">Didymosphaeria variabile</name>
    <dbReference type="NCBI Taxonomy" id="1932322"/>
    <lineage>
        <taxon>Eukaryota</taxon>
        <taxon>Fungi</taxon>
        <taxon>Dikarya</taxon>
        <taxon>Ascomycota</taxon>
        <taxon>Pezizomycotina</taxon>
        <taxon>Dothideomycetes</taxon>
        <taxon>Pleosporomycetidae</taxon>
        <taxon>Pleosporales</taxon>
        <taxon>Massarineae</taxon>
        <taxon>Didymosphaeriaceae</taxon>
        <taxon>Didymosphaeria</taxon>
    </lineage>
</organism>
<dbReference type="InterPro" id="IPR036291">
    <property type="entry name" value="NAD(P)-bd_dom_sf"/>
</dbReference>
<evidence type="ECO:0000256" key="1">
    <source>
        <dbReference type="ARBA" id="ARBA00006484"/>
    </source>
</evidence>
<evidence type="ECO:0008006" key="6">
    <source>
        <dbReference type="Google" id="ProtNLM"/>
    </source>
</evidence>
<accession>A0A9W9CAC9</accession>
<dbReference type="GO" id="GO:0016491">
    <property type="term" value="F:oxidoreductase activity"/>
    <property type="evidence" value="ECO:0007669"/>
    <property type="project" value="UniProtKB-KW"/>
</dbReference>
<keyword evidence="3" id="KW-0560">Oxidoreductase</keyword>
<evidence type="ECO:0000313" key="5">
    <source>
        <dbReference type="Proteomes" id="UP001140513"/>
    </source>
</evidence>
<dbReference type="PRINTS" id="PR00080">
    <property type="entry name" value="SDRFAMILY"/>
</dbReference>
<evidence type="ECO:0000256" key="3">
    <source>
        <dbReference type="ARBA" id="ARBA00023002"/>
    </source>
</evidence>